<sequence length="185" mass="21376">MTTHGHVEVDYLGANISDHSPMLIQVCPPPYSNPKPFRLFKIVLNHPDFGRLVDKSWQKQTRGTTMVRLWKKLKYVKLGLMNLNSYMASYGKKLIQARQELEITQRSLVINPLCPRLIEKEKQLLEEIRKWSDVETLVLQRKSRANSIKSGDANTKFFHAQVKIRESKNSITSVYDNASTKVHDP</sequence>
<dbReference type="AlphaFoldDB" id="A0A9J5XGA4"/>
<protein>
    <submittedName>
        <fullName evidence="1">Uncharacterized protein</fullName>
    </submittedName>
</protein>
<accession>A0A9J5XGA4</accession>
<organism evidence="1 2">
    <name type="scientific">Solanum commersonii</name>
    <name type="common">Commerson's wild potato</name>
    <name type="synonym">Commerson's nightshade</name>
    <dbReference type="NCBI Taxonomy" id="4109"/>
    <lineage>
        <taxon>Eukaryota</taxon>
        <taxon>Viridiplantae</taxon>
        <taxon>Streptophyta</taxon>
        <taxon>Embryophyta</taxon>
        <taxon>Tracheophyta</taxon>
        <taxon>Spermatophyta</taxon>
        <taxon>Magnoliopsida</taxon>
        <taxon>eudicotyledons</taxon>
        <taxon>Gunneridae</taxon>
        <taxon>Pentapetalae</taxon>
        <taxon>asterids</taxon>
        <taxon>lamiids</taxon>
        <taxon>Solanales</taxon>
        <taxon>Solanaceae</taxon>
        <taxon>Solanoideae</taxon>
        <taxon>Solaneae</taxon>
        <taxon>Solanum</taxon>
    </lineage>
</organism>
<keyword evidence="2" id="KW-1185">Reference proteome</keyword>
<gene>
    <name evidence="1" type="ORF">H5410_046640</name>
</gene>
<name>A0A9J5XGA4_SOLCO</name>
<dbReference type="EMBL" id="JACXVP010000009">
    <property type="protein sequence ID" value="KAG5586206.1"/>
    <property type="molecule type" value="Genomic_DNA"/>
</dbReference>
<evidence type="ECO:0000313" key="1">
    <source>
        <dbReference type="EMBL" id="KAG5586206.1"/>
    </source>
</evidence>
<dbReference type="OrthoDB" id="1305551at2759"/>
<evidence type="ECO:0000313" key="2">
    <source>
        <dbReference type="Proteomes" id="UP000824120"/>
    </source>
</evidence>
<reference evidence="1 2" key="1">
    <citation type="submission" date="2020-09" db="EMBL/GenBank/DDBJ databases">
        <title>De no assembly of potato wild relative species, Solanum commersonii.</title>
        <authorList>
            <person name="Cho K."/>
        </authorList>
    </citation>
    <scope>NUCLEOTIDE SEQUENCE [LARGE SCALE GENOMIC DNA]</scope>
    <source>
        <strain evidence="1">LZ3.2</strain>
        <tissue evidence="1">Leaf</tissue>
    </source>
</reference>
<proteinExistence type="predicted"/>
<dbReference type="Proteomes" id="UP000824120">
    <property type="component" value="Chromosome 9"/>
</dbReference>
<comment type="caution">
    <text evidence="1">The sequence shown here is derived from an EMBL/GenBank/DDBJ whole genome shotgun (WGS) entry which is preliminary data.</text>
</comment>